<proteinExistence type="predicted"/>
<name>A0A5N5JA01_9ROSI</name>
<keyword evidence="2" id="KW-1185">Reference proteome</keyword>
<gene>
    <name evidence="1" type="ORF">DKX38_028865</name>
</gene>
<dbReference type="Proteomes" id="UP000326939">
    <property type="component" value="Chromosome 19"/>
</dbReference>
<sequence length="227" mass="26059">MEFSANNWFIVSLDDCNNLSENYKMSLIQGLWKGHHCEIGLAGGELPEWFNHRGEGSALSFPLPSVSVSDGNKLQALLFWVVLASNNEATPKTSSLPFYGICFATFKNKSNGIELFRMLTVVEFDKKSNKHSWIQCVPLIRLEESLQRIEELELNVNLSFEKYWVEKCGVHLIMEKSKADSDIDGEKWDHEIDLPALGSSATDDQRLKSRLIRELQKWEITRFIKFK</sequence>
<evidence type="ECO:0000313" key="1">
    <source>
        <dbReference type="EMBL" id="KAB5511837.1"/>
    </source>
</evidence>
<evidence type="ECO:0000313" key="2">
    <source>
        <dbReference type="Proteomes" id="UP000326939"/>
    </source>
</evidence>
<dbReference type="AlphaFoldDB" id="A0A5N5JA01"/>
<organism evidence="1 2">
    <name type="scientific">Salix brachista</name>
    <dbReference type="NCBI Taxonomy" id="2182728"/>
    <lineage>
        <taxon>Eukaryota</taxon>
        <taxon>Viridiplantae</taxon>
        <taxon>Streptophyta</taxon>
        <taxon>Embryophyta</taxon>
        <taxon>Tracheophyta</taxon>
        <taxon>Spermatophyta</taxon>
        <taxon>Magnoliopsida</taxon>
        <taxon>eudicotyledons</taxon>
        <taxon>Gunneridae</taxon>
        <taxon>Pentapetalae</taxon>
        <taxon>rosids</taxon>
        <taxon>fabids</taxon>
        <taxon>Malpighiales</taxon>
        <taxon>Salicaceae</taxon>
        <taxon>Saliceae</taxon>
        <taxon>Salix</taxon>
    </lineage>
</organism>
<reference evidence="2" key="1">
    <citation type="journal article" date="2019" name="Gigascience">
        <title>De novo genome assembly of the endangered Acer yangbiense, a plant species with extremely small populations endemic to Yunnan Province, China.</title>
        <authorList>
            <person name="Yang J."/>
            <person name="Wariss H.M."/>
            <person name="Tao L."/>
            <person name="Zhang R."/>
            <person name="Yun Q."/>
            <person name="Hollingsworth P."/>
            <person name="Dao Z."/>
            <person name="Luo G."/>
            <person name="Guo H."/>
            <person name="Ma Y."/>
            <person name="Sun W."/>
        </authorList>
    </citation>
    <scope>NUCLEOTIDE SEQUENCE [LARGE SCALE GENOMIC DNA]</scope>
    <source>
        <strain evidence="2">cv. br00</strain>
    </source>
</reference>
<accession>A0A5N5JA01</accession>
<dbReference type="EMBL" id="VDCV01000019">
    <property type="protein sequence ID" value="KAB5511837.1"/>
    <property type="molecule type" value="Genomic_DNA"/>
</dbReference>
<comment type="caution">
    <text evidence="1">The sequence shown here is derived from an EMBL/GenBank/DDBJ whole genome shotgun (WGS) entry which is preliminary data.</text>
</comment>
<protein>
    <submittedName>
        <fullName evidence="1">Uncharacterized protein</fullName>
    </submittedName>
</protein>